<evidence type="ECO:0000256" key="5">
    <source>
        <dbReference type="ARBA" id="ARBA00022573"/>
    </source>
</evidence>
<dbReference type="InterPro" id="IPR005860">
    <property type="entry name" value="CobD"/>
</dbReference>
<accession>A0A430AD09</accession>
<dbReference type="PANTHER" id="PTHR42885">
    <property type="entry name" value="HISTIDINOL-PHOSPHATE AMINOTRANSFERASE-RELATED"/>
    <property type="match status" value="1"/>
</dbReference>
<dbReference type="OrthoDB" id="9813612at2"/>
<dbReference type="EC" id="4.1.1.81" evidence="4"/>
<keyword evidence="6" id="KW-0663">Pyridoxal phosphate</keyword>
<dbReference type="UniPathway" id="UPA00148"/>
<dbReference type="EMBL" id="NGJY01000001">
    <property type="protein sequence ID" value="RSU05106.1"/>
    <property type="molecule type" value="Genomic_DNA"/>
</dbReference>
<comment type="function">
    <text evidence="2">Decarboxylates L-threonine-O-3-phosphate to yield (R)-1-amino-2-propanol O-2-phosphate, the precursor for the linkage between the nucleotide loop and the corrin ring in cobalamin.</text>
</comment>
<dbReference type="PANTHER" id="PTHR42885:SF1">
    <property type="entry name" value="THREONINE-PHOSPHATE DECARBOXYLASE"/>
    <property type="match status" value="1"/>
</dbReference>
<dbReference type="InterPro" id="IPR015421">
    <property type="entry name" value="PyrdxlP-dep_Trfase_major"/>
</dbReference>
<dbReference type="InterPro" id="IPR015422">
    <property type="entry name" value="PyrdxlP-dep_Trfase_small"/>
</dbReference>
<feature type="domain" description="Aminotransferase class I/classII large" evidence="10">
    <location>
        <begin position="21"/>
        <end position="353"/>
    </location>
</feature>
<evidence type="ECO:0000256" key="3">
    <source>
        <dbReference type="ARBA" id="ARBA00004953"/>
    </source>
</evidence>
<dbReference type="RefSeq" id="WP_126830993.1">
    <property type="nucleotide sequence ID" value="NZ_CBCRYB010000003.1"/>
</dbReference>
<dbReference type="PROSITE" id="PS00105">
    <property type="entry name" value="AA_TRANSFER_CLASS_1"/>
    <property type="match status" value="1"/>
</dbReference>
<dbReference type="GO" id="GO:0009236">
    <property type="term" value="P:cobalamin biosynthetic process"/>
    <property type="evidence" value="ECO:0007669"/>
    <property type="project" value="UniProtKB-UniPathway"/>
</dbReference>
<dbReference type="InterPro" id="IPR015424">
    <property type="entry name" value="PyrdxlP-dep_Trfase"/>
</dbReference>
<comment type="caution">
    <text evidence="11">The sequence shown here is derived from an EMBL/GenBank/DDBJ whole genome shotgun (WGS) entry which is preliminary data.</text>
</comment>
<dbReference type="GO" id="GO:0048472">
    <property type="term" value="F:threonine-phosphate decarboxylase activity"/>
    <property type="evidence" value="ECO:0007669"/>
    <property type="project" value="UniProtKB-EC"/>
</dbReference>
<dbReference type="Pfam" id="PF00155">
    <property type="entry name" value="Aminotran_1_2"/>
    <property type="match status" value="1"/>
</dbReference>
<name>A0A430AD09_9ENTE</name>
<evidence type="ECO:0000259" key="10">
    <source>
        <dbReference type="Pfam" id="PF00155"/>
    </source>
</evidence>
<evidence type="ECO:0000256" key="4">
    <source>
        <dbReference type="ARBA" id="ARBA00012285"/>
    </source>
</evidence>
<protein>
    <recommendedName>
        <fullName evidence="4">threonine-phosphate decarboxylase</fullName>
        <ecNumber evidence="4">4.1.1.81</ecNumber>
    </recommendedName>
    <alternativeName>
        <fullName evidence="8">L-threonine-O-3-phosphate decarboxylase</fullName>
    </alternativeName>
</protein>
<dbReference type="AlphaFoldDB" id="A0A430AD09"/>
<dbReference type="InterPro" id="IPR004839">
    <property type="entry name" value="Aminotransferase_I/II_large"/>
</dbReference>
<evidence type="ECO:0000256" key="2">
    <source>
        <dbReference type="ARBA" id="ARBA00003444"/>
    </source>
</evidence>
<dbReference type="Proteomes" id="UP000287101">
    <property type="component" value="Unassembled WGS sequence"/>
</dbReference>
<keyword evidence="12" id="KW-1185">Reference proteome</keyword>
<evidence type="ECO:0000256" key="7">
    <source>
        <dbReference type="ARBA" id="ARBA00023239"/>
    </source>
</evidence>
<dbReference type="GO" id="GO:0030170">
    <property type="term" value="F:pyridoxal phosphate binding"/>
    <property type="evidence" value="ECO:0007669"/>
    <property type="project" value="InterPro"/>
</dbReference>
<keyword evidence="5" id="KW-0169">Cobalamin biosynthesis</keyword>
<organism evidence="11 12">
    <name type="scientific">Vagococcus fessus</name>
    <dbReference type="NCBI Taxonomy" id="120370"/>
    <lineage>
        <taxon>Bacteria</taxon>
        <taxon>Bacillati</taxon>
        <taxon>Bacillota</taxon>
        <taxon>Bacilli</taxon>
        <taxon>Lactobacillales</taxon>
        <taxon>Enterococcaceae</taxon>
        <taxon>Vagococcus</taxon>
    </lineage>
</organism>
<proteinExistence type="predicted"/>
<gene>
    <name evidence="11" type="ORF">CBF31_03575</name>
</gene>
<evidence type="ECO:0000313" key="11">
    <source>
        <dbReference type="EMBL" id="RSU05106.1"/>
    </source>
</evidence>
<dbReference type="Gene3D" id="3.90.1150.10">
    <property type="entry name" value="Aspartate Aminotransferase, domain 1"/>
    <property type="match status" value="1"/>
</dbReference>
<evidence type="ECO:0000256" key="1">
    <source>
        <dbReference type="ARBA" id="ARBA00001933"/>
    </source>
</evidence>
<dbReference type="SUPFAM" id="SSF53383">
    <property type="entry name" value="PLP-dependent transferases"/>
    <property type="match status" value="1"/>
</dbReference>
<dbReference type="NCBIfam" id="TIGR01140">
    <property type="entry name" value="L_thr_O3P_dcar"/>
    <property type="match status" value="1"/>
</dbReference>
<keyword evidence="7" id="KW-0456">Lyase</keyword>
<dbReference type="Gene3D" id="3.40.640.10">
    <property type="entry name" value="Type I PLP-dependent aspartate aminotransferase-like (Major domain)"/>
    <property type="match status" value="1"/>
</dbReference>
<comment type="catalytic activity">
    <reaction evidence="9">
        <text>O-phospho-L-threonine + H(+) = (R)-1-aminopropan-2-yl phosphate + CO2</text>
        <dbReference type="Rhea" id="RHEA:11492"/>
        <dbReference type="ChEBI" id="CHEBI:15378"/>
        <dbReference type="ChEBI" id="CHEBI:16526"/>
        <dbReference type="ChEBI" id="CHEBI:58563"/>
        <dbReference type="ChEBI" id="CHEBI:58675"/>
        <dbReference type="EC" id="4.1.1.81"/>
    </reaction>
</comment>
<evidence type="ECO:0000256" key="6">
    <source>
        <dbReference type="ARBA" id="ARBA00022898"/>
    </source>
</evidence>
<comment type="pathway">
    <text evidence="3">Cofactor biosynthesis; adenosylcobalamin biosynthesis.</text>
</comment>
<sequence>MSEHGGNREEIADYLGINKSDLIDFSANINPLGLSENLLNVLKKNITELQHYPDIKYRKLKKAIANYHGVSSSYVFPGNGEAEVIYLLAQVLRPRHVLLLAPTFSEYEKAFNLVGSRFSYFYLNEEEGFEINPINFFEFLDNNSQIDCICLCNPNNPTGKVISKKLLTQLLGRCSVDNISLILDEAFIDFLPNTSDFTMIDELTNSDNLYILRSLTKFYAIPGLRLGYLLTHNVNTLQKMALYKIPWSINILADVIGQNILFDESFQIQTHNFINTERQRLQNELEKFHQIKVYSSSANYLLLKVTDISEFRNKLLNKRILIRSCSNYRGLTSNYYRVAVKSVEDNQYLIEAITEVCRNETDSNS</sequence>
<evidence type="ECO:0000256" key="8">
    <source>
        <dbReference type="ARBA" id="ARBA00029996"/>
    </source>
</evidence>
<dbReference type="InterPro" id="IPR004838">
    <property type="entry name" value="NHTrfase_class1_PyrdxlP-BS"/>
</dbReference>
<reference evidence="11 12" key="1">
    <citation type="submission" date="2017-05" db="EMBL/GenBank/DDBJ databases">
        <title>Vagococcus spp. assemblies.</title>
        <authorList>
            <person name="Gulvik C.A."/>
        </authorList>
    </citation>
    <scope>NUCLEOTIDE SEQUENCE [LARGE SCALE GENOMIC DNA]</scope>
    <source>
        <strain evidence="11 12">CCUG 41755</strain>
    </source>
</reference>
<evidence type="ECO:0000313" key="12">
    <source>
        <dbReference type="Proteomes" id="UP000287101"/>
    </source>
</evidence>
<evidence type="ECO:0000256" key="9">
    <source>
        <dbReference type="ARBA" id="ARBA00048531"/>
    </source>
</evidence>
<comment type="cofactor">
    <cofactor evidence="1">
        <name>pyridoxal 5'-phosphate</name>
        <dbReference type="ChEBI" id="CHEBI:597326"/>
    </cofactor>
</comment>
<dbReference type="CDD" id="cd00609">
    <property type="entry name" value="AAT_like"/>
    <property type="match status" value="1"/>
</dbReference>